<dbReference type="InterPro" id="IPR036291">
    <property type="entry name" value="NAD(P)-bd_dom_sf"/>
</dbReference>
<feature type="compositionally biased region" description="Low complexity" evidence="2">
    <location>
        <begin position="44"/>
        <end position="53"/>
    </location>
</feature>
<sequence>MTSPAPPLPPPKTIKAWTYSRPGPYRQTLSMTTSHPYPDFPPSNNNNKNNKNNPSEEHVLIRTAYAALNPADLVTLHAMPWFLHSTQTAVPCLDLTGTVVAVHNPSRFSPNQRIMAFCPIFHLLSTGSGGLQSVISLPARYCVPLPESQSLLSGAGLFLTGLTAQVQVRDAKIKLGDRVLVVGASGGCGSMAVQLARNIVGRSEAGAATTAAVVAVCSGRNAETVKELGADEVVDYTLYQDLPGELKRRYGGDSDDDDDGNDNNNNNNNNNSNDNDSSSTRKVGKKFDAVIDCYGDQAVYVNSRDYLKPLGVYSAVSIHYEAYTRWELLKSLWVIVKNLAWPRATWLFGTGRTFTLASMSDPGLAEMEELNALFAEGKLKVALDSVWEFDQVHEALDKLSSGHAAGKVVIRVDPDEE</sequence>
<evidence type="ECO:0000313" key="4">
    <source>
        <dbReference type="EMBL" id="KAK4466974.1"/>
    </source>
</evidence>
<feature type="compositionally biased region" description="Low complexity" evidence="2">
    <location>
        <begin position="262"/>
        <end position="278"/>
    </location>
</feature>
<accession>A0AAV9I5G7</accession>
<proteinExistence type="predicted"/>
<feature type="region of interest" description="Disordered" evidence="2">
    <location>
        <begin position="1"/>
        <end position="20"/>
    </location>
</feature>
<dbReference type="SUPFAM" id="SSF51735">
    <property type="entry name" value="NAD(P)-binding Rossmann-fold domains"/>
    <property type="match status" value="1"/>
</dbReference>
<dbReference type="GO" id="GO:0008270">
    <property type="term" value="F:zinc ion binding"/>
    <property type="evidence" value="ECO:0007669"/>
    <property type="project" value="InterPro"/>
</dbReference>
<dbReference type="InterPro" id="IPR011032">
    <property type="entry name" value="GroES-like_sf"/>
</dbReference>
<protein>
    <submittedName>
        <fullName evidence="4">Dehydrogenase</fullName>
    </submittedName>
</protein>
<dbReference type="Gene3D" id="3.40.50.720">
    <property type="entry name" value="NAD(P)-binding Rossmann-like Domain"/>
    <property type="match status" value="2"/>
</dbReference>
<dbReference type="CDD" id="cd08267">
    <property type="entry name" value="MDR1"/>
    <property type="match status" value="1"/>
</dbReference>
<dbReference type="InterPro" id="IPR020843">
    <property type="entry name" value="ER"/>
</dbReference>
<evidence type="ECO:0000259" key="3">
    <source>
        <dbReference type="SMART" id="SM00829"/>
    </source>
</evidence>
<evidence type="ECO:0000256" key="1">
    <source>
        <dbReference type="ARBA" id="ARBA00023002"/>
    </source>
</evidence>
<organism evidence="4 5">
    <name type="scientific">Cladorrhinum samala</name>
    <dbReference type="NCBI Taxonomy" id="585594"/>
    <lineage>
        <taxon>Eukaryota</taxon>
        <taxon>Fungi</taxon>
        <taxon>Dikarya</taxon>
        <taxon>Ascomycota</taxon>
        <taxon>Pezizomycotina</taxon>
        <taxon>Sordariomycetes</taxon>
        <taxon>Sordariomycetidae</taxon>
        <taxon>Sordariales</taxon>
        <taxon>Podosporaceae</taxon>
        <taxon>Cladorrhinum</taxon>
    </lineage>
</organism>
<dbReference type="InterPro" id="IPR050700">
    <property type="entry name" value="YIM1/Zinc_Alcohol_DH_Fams"/>
</dbReference>
<dbReference type="SMART" id="SM00829">
    <property type="entry name" value="PKS_ER"/>
    <property type="match status" value="1"/>
</dbReference>
<keyword evidence="1" id="KW-0560">Oxidoreductase</keyword>
<dbReference type="GO" id="GO:0005739">
    <property type="term" value="C:mitochondrion"/>
    <property type="evidence" value="ECO:0007669"/>
    <property type="project" value="TreeGrafter"/>
</dbReference>
<name>A0AAV9I5G7_9PEZI</name>
<feature type="domain" description="Enoyl reductase (ER)" evidence="3">
    <location>
        <begin position="43"/>
        <end position="410"/>
    </location>
</feature>
<dbReference type="PANTHER" id="PTHR11695">
    <property type="entry name" value="ALCOHOL DEHYDROGENASE RELATED"/>
    <property type="match status" value="1"/>
</dbReference>
<comment type="caution">
    <text evidence="4">The sequence shown here is derived from an EMBL/GenBank/DDBJ whole genome shotgun (WGS) entry which is preliminary data.</text>
</comment>
<dbReference type="PROSITE" id="PS01162">
    <property type="entry name" value="QOR_ZETA_CRYSTAL"/>
    <property type="match status" value="1"/>
</dbReference>
<dbReference type="Gene3D" id="3.90.180.10">
    <property type="entry name" value="Medium-chain alcohol dehydrogenases, catalytic domain"/>
    <property type="match status" value="2"/>
</dbReference>
<feature type="compositionally biased region" description="Pro residues" evidence="2">
    <location>
        <begin position="1"/>
        <end position="12"/>
    </location>
</feature>
<dbReference type="AlphaFoldDB" id="A0AAV9I5G7"/>
<dbReference type="Pfam" id="PF13602">
    <property type="entry name" value="ADH_zinc_N_2"/>
    <property type="match status" value="1"/>
</dbReference>
<feature type="region of interest" description="Disordered" evidence="2">
    <location>
        <begin position="249"/>
        <end position="281"/>
    </location>
</feature>
<dbReference type="SUPFAM" id="SSF50129">
    <property type="entry name" value="GroES-like"/>
    <property type="match status" value="1"/>
</dbReference>
<dbReference type="EMBL" id="MU864928">
    <property type="protein sequence ID" value="KAK4466974.1"/>
    <property type="molecule type" value="Genomic_DNA"/>
</dbReference>
<reference evidence="4" key="2">
    <citation type="submission" date="2023-06" db="EMBL/GenBank/DDBJ databases">
        <authorList>
            <consortium name="Lawrence Berkeley National Laboratory"/>
            <person name="Mondo S.J."/>
            <person name="Hensen N."/>
            <person name="Bonometti L."/>
            <person name="Westerberg I."/>
            <person name="Brannstrom I.O."/>
            <person name="Guillou S."/>
            <person name="Cros-Aarteil S."/>
            <person name="Calhoun S."/>
            <person name="Haridas S."/>
            <person name="Kuo A."/>
            <person name="Pangilinan J."/>
            <person name="Riley R."/>
            <person name="Labutti K."/>
            <person name="Andreopoulos B."/>
            <person name="Lipzen A."/>
            <person name="Chen C."/>
            <person name="Yanf M."/>
            <person name="Daum C."/>
            <person name="Ng V."/>
            <person name="Clum A."/>
            <person name="Steindorff A."/>
            <person name="Ohm R."/>
            <person name="Martin F."/>
            <person name="Silar P."/>
            <person name="Natvig D."/>
            <person name="Lalanne C."/>
            <person name="Gautier V."/>
            <person name="Ament-Velasquez S.L."/>
            <person name="Kruys A."/>
            <person name="Hutchinson M.I."/>
            <person name="Powell A.J."/>
            <person name="Barry K."/>
            <person name="Miller A.N."/>
            <person name="Grigoriev I.V."/>
            <person name="Debuchy R."/>
            <person name="Gladieux P."/>
            <person name="Thoren M.H."/>
            <person name="Johannesson H."/>
        </authorList>
    </citation>
    <scope>NUCLEOTIDE SEQUENCE</scope>
    <source>
        <strain evidence="4">PSN324</strain>
    </source>
</reference>
<gene>
    <name evidence="4" type="ORF">QBC42DRAFT_292701</name>
</gene>
<dbReference type="Proteomes" id="UP001321749">
    <property type="component" value="Unassembled WGS sequence"/>
</dbReference>
<dbReference type="Pfam" id="PF08240">
    <property type="entry name" value="ADH_N"/>
    <property type="match status" value="1"/>
</dbReference>
<evidence type="ECO:0000256" key="2">
    <source>
        <dbReference type="SAM" id="MobiDB-lite"/>
    </source>
</evidence>
<keyword evidence="5" id="KW-1185">Reference proteome</keyword>
<dbReference type="InterPro" id="IPR002364">
    <property type="entry name" value="Quin_OxRdtase/zeta-crystal_CS"/>
</dbReference>
<reference evidence="4" key="1">
    <citation type="journal article" date="2023" name="Mol. Phylogenet. Evol.">
        <title>Genome-scale phylogeny and comparative genomics of the fungal order Sordariales.</title>
        <authorList>
            <person name="Hensen N."/>
            <person name="Bonometti L."/>
            <person name="Westerberg I."/>
            <person name="Brannstrom I.O."/>
            <person name="Guillou S."/>
            <person name="Cros-Aarteil S."/>
            <person name="Calhoun S."/>
            <person name="Haridas S."/>
            <person name="Kuo A."/>
            <person name="Mondo S."/>
            <person name="Pangilinan J."/>
            <person name="Riley R."/>
            <person name="LaButti K."/>
            <person name="Andreopoulos B."/>
            <person name="Lipzen A."/>
            <person name="Chen C."/>
            <person name="Yan M."/>
            <person name="Daum C."/>
            <person name="Ng V."/>
            <person name="Clum A."/>
            <person name="Steindorff A."/>
            <person name="Ohm R.A."/>
            <person name="Martin F."/>
            <person name="Silar P."/>
            <person name="Natvig D.O."/>
            <person name="Lalanne C."/>
            <person name="Gautier V."/>
            <person name="Ament-Velasquez S.L."/>
            <person name="Kruys A."/>
            <person name="Hutchinson M.I."/>
            <person name="Powell A.J."/>
            <person name="Barry K."/>
            <person name="Miller A.N."/>
            <person name="Grigoriev I.V."/>
            <person name="Debuchy R."/>
            <person name="Gladieux P."/>
            <person name="Hiltunen Thoren M."/>
            <person name="Johannesson H."/>
        </authorList>
    </citation>
    <scope>NUCLEOTIDE SEQUENCE</scope>
    <source>
        <strain evidence="4">PSN324</strain>
    </source>
</reference>
<dbReference type="PANTHER" id="PTHR11695:SF294">
    <property type="entry name" value="RETICULON-4-INTERACTING PROTEIN 1, MITOCHONDRIAL"/>
    <property type="match status" value="1"/>
</dbReference>
<dbReference type="InterPro" id="IPR013154">
    <property type="entry name" value="ADH-like_N"/>
</dbReference>
<evidence type="ECO:0000313" key="5">
    <source>
        <dbReference type="Proteomes" id="UP001321749"/>
    </source>
</evidence>
<feature type="region of interest" description="Disordered" evidence="2">
    <location>
        <begin position="28"/>
        <end position="54"/>
    </location>
</feature>
<dbReference type="GO" id="GO:0016491">
    <property type="term" value="F:oxidoreductase activity"/>
    <property type="evidence" value="ECO:0007669"/>
    <property type="project" value="UniProtKB-KW"/>
</dbReference>